<reference evidence="1" key="1">
    <citation type="submission" date="2021-06" db="EMBL/GenBank/DDBJ databases">
        <title>Comparative genomics, transcriptomics and evolutionary studies reveal genomic signatures of adaptation to plant cell wall in hemibiotrophic fungi.</title>
        <authorList>
            <consortium name="DOE Joint Genome Institute"/>
            <person name="Baroncelli R."/>
            <person name="Diaz J.F."/>
            <person name="Benocci T."/>
            <person name="Peng M."/>
            <person name="Battaglia E."/>
            <person name="Haridas S."/>
            <person name="Andreopoulos W."/>
            <person name="Labutti K."/>
            <person name="Pangilinan J."/>
            <person name="Floch G.L."/>
            <person name="Makela M.R."/>
            <person name="Henrissat B."/>
            <person name="Grigoriev I.V."/>
            <person name="Crouch J.A."/>
            <person name="De Vries R.P."/>
            <person name="Sukno S.A."/>
            <person name="Thon M.R."/>
        </authorList>
    </citation>
    <scope>NUCLEOTIDE SEQUENCE</scope>
    <source>
        <strain evidence="1">CBS 125086</strain>
    </source>
</reference>
<keyword evidence="2" id="KW-1185">Reference proteome</keyword>
<dbReference type="AlphaFoldDB" id="A0AAD8V744"/>
<sequence length="227" mass="25933">MPEMKILVLGLPRTGTQSLADALAHLSISPVYHMREVSKNAHQDLWISAIADNLPRASPPRPWSRPQWDALLSGFAAVSDFPPALFPTALAEAYPDSLIVHTTRPFEAWEASMRDTLIHAHRHRDAERRSPMEALANTYHAACWDDDFEKNGRAYFERHHDEVRALKAGGRRFLEYRPGDGWGPLCEMLGVAVPEFPFPRSDDWVEYKKQVERERNERKTQEVVHGS</sequence>
<dbReference type="Proteomes" id="UP001230504">
    <property type="component" value="Unassembled WGS sequence"/>
</dbReference>
<dbReference type="PANTHER" id="PTHR36978">
    <property type="entry name" value="P-LOOP CONTAINING NUCLEOTIDE TRIPHOSPHATE HYDROLASE"/>
    <property type="match status" value="1"/>
</dbReference>
<evidence type="ECO:0000313" key="2">
    <source>
        <dbReference type="Proteomes" id="UP001230504"/>
    </source>
</evidence>
<gene>
    <name evidence="1" type="ORF">LY79DRAFT_100405</name>
</gene>
<organism evidence="1 2">
    <name type="scientific">Colletotrichum navitas</name>
    <dbReference type="NCBI Taxonomy" id="681940"/>
    <lineage>
        <taxon>Eukaryota</taxon>
        <taxon>Fungi</taxon>
        <taxon>Dikarya</taxon>
        <taxon>Ascomycota</taxon>
        <taxon>Pezizomycotina</taxon>
        <taxon>Sordariomycetes</taxon>
        <taxon>Hypocreomycetidae</taxon>
        <taxon>Glomerellales</taxon>
        <taxon>Glomerellaceae</taxon>
        <taxon>Colletotrichum</taxon>
        <taxon>Colletotrichum graminicola species complex</taxon>
    </lineage>
</organism>
<comment type="caution">
    <text evidence="1">The sequence shown here is derived from an EMBL/GenBank/DDBJ whole genome shotgun (WGS) entry which is preliminary data.</text>
</comment>
<dbReference type="RefSeq" id="XP_060416516.1">
    <property type="nucleotide sequence ID" value="XM_060550615.1"/>
</dbReference>
<proteinExistence type="predicted"/>
<dbReference type="Pfam" id="PF17784">
    <property type="entry name" value="Sulfotransfer_4"/>
    <property type="match status" value="1"/>
</dbReference>
<dbReference type="PANTHER" id="PTHR36978:SF4">
    <property type="entry name" value="P-LOOP CONTAINING NUCLEOSIDE TRIPHOSPHATE HYDROLASE PROTEIN"/>
    <property type="match status" value="1"/>
</dbReference>
<dbReference type="Gene3D" id="3.40.50.300">
    <property type="entry name" value="P-loop containing nucleotide triphosphate hydrolases"/>
    <property type="match status" value="1"/>
</dbReference>
<accession>A0AAD8V744</accession>
<dbReference type="GO" id="GO:0016787">
    <property type="term" value="F:hydrolase activity"/>
    <property type="evidence" value="ECO:0007669"/>
    <property type="project" value="UniProtKB-KW"/>
</dbReference>
<protein>
    <submittedName>
        <fullName evidence="1">P-loop containing nucleoside triphosphate hydrolase protein</fullName>
    </submittedName>
</protein>
<evidence type="ECO:0000313" key="1">
    <source>
        <dbReference type="EMBL" id="KAK1595504.1"/>
    </source>
</evidence>
<dbReference type="InterPro" id="IPR027417">
    <property type="entry name" value="P-loop_NTPase"/>
</dbReference>
<dbReference type="InterPro" id="IPR040632">
    <property type="entry name" value="Sulfotransfer_4"/>
</dbReference>
<keyword evidence="1" id="KW-0378">Hydrolase</keyword>
<dbReference type="SUPFAM" id="SSF52540">
    <property type="entry name" value="P-loop containing nucleoside triphosphate hydrolases"/>
    <property type="match status" value="1"/>
</dbReference>
<name>A0AAD8V744_9PEZI</name>
<dbReference type="GeneID" id="85434855"/>
<dbReference type="EMBL" id="JAHLJV010000015">
    <property type="protein sequence ID" value="KAK1595504.1"/>
    <property type="molecule type" value="Genomic_DNA"/>
</dbReference>